<proteinExistence type="predicted"/>
<name>A0ABM8VYP1_GIGMA</name>
<sequence length="205" mass="23713">MVALNKEEVKVNKYKTTDHYLGSDGKAHKILEWCLKSVKNLEDCKTGIRVKKNIKEDKREFEKALVDQDELLEVEVKDAKALVCQGFKQKGLALENQRGLEGLEAVHQFNNNHIRLKDQFQQSRVQSVHIDVENDRSNGGLLVSKMNDKKEDRKMDDLPELDREVIQNIKWDKNSKVVMPKIGMDTANIDNEIIDHLFNPSRSCW</sequence>
<organism evidence="1 2">
    <name type="scientific">Gigaspora margarita</name>
    <dbReference type="NCBI Taxonomy" id="4874"/>
    <lineage>
        <taxon>Eukaryota</taxon>
        <taxon>Fungi</taxon>
        <taxon>Fungi incertae sedis</taxon>
        <taxon>Mucoromycota</taxon>
        <taxon>Glomeromycotina</taxon>
        <taxon>Glomeromycetes</taxon>
        <taxon>Diversisporales</taxon>
        <taxon>Gigasporaceae</taxon>
        <taxon>Gigaspora</taxon>
    </lineage>
</organism>
<comment type="caution">
    <text evidence="1">The sequence shown here is derived from an EMBL/GenBank/DDBJ whole genome shotgun (WGS) entry which is preliminary data.</text>
</comment>
<accession>A0ABM8VYP1</accession>
<gene>
    <name evidence="1" type="ORF">GMARGA_LOCUS1201</name>
</gene>
<protein>
    <submittedName>
        <fullName evidence="1">35342_t:CDS:1</fullName>
    </submittedName>
</protein>
<reference evidence="1 2" key="1">
    <citation type="submission" date="2021-06" db="EMBL/GenBank/DDBJ databases">
        <authorList>
            <person name="Kallberg Y."/>
            <person name="Tangrot J."/>
            <person name="Rosling A."/>
        </authorList>
    </citation>
    <scope>NUCLEOTIDE SEQUENCE [LARGE SCALE GENOMIC DNA]</scope>
    <source>
        <strain evidence="1 2">120-4 pot B 10/14</strain>
    </source>
</reference>
<dbReference type="EMBL" id="CAJVQB010000291">
    <property type="protein sequence ID" value="CAG8480158.1"/>
    <property type="molecule type" value="Genomic_DNA"/>
</dbReference>
<evidence type="ECO:0000313" key="2">
    <source>
        <dbReference type="Proteomes" id="UP000789901"/>
    </source>
</evidence>
<keyword evidence="2" id="KW-1185">Reference proteome</keyword>
<dbReference type="Proteomes" id="UP000789901">
    <property type="component" value="Unassembled WGS sequence"/>
</dbReference>
<evidence type="ECO:0000313" key="1">
    <source>
        <dbReference type="EMBL" id="CAG8480158.1"/>
    </source>
</evidence>